<reference evidence="2" key="1">
    <citation type="submission" date="2022-05" db="EMBL/GenBank/DDBJ databases">
        <title>The Musa troglodytarum L. genome provides insights into the mechanism of non-climacteric behaviour and enrichment of carotenoids.</title>
        <authorList>
            <person name="Wang J."/>
        </authorList>
    </citation>
    <scope>NUCLEOTIDE SEQUENCE</scope>
    <source>
        <tissue evidence="2">Leaf</tissue>
    </source>
</reference>
<dbReference type="AlphaFoldDB" id="A0A9E7H1M6"/>
<keyword evidence="3" id="KW-1185">Reference proteome</keyword>
<evidence type="ECO:0000313" key="2">
    <source>
        <dbReference type="EMBL" id="URE21972.1"/>
    </source>
</evidence>
<evidence type="ECO:0000313" key="3">
    <source>
        <dbReference type="Proteomes" id="UP001055439"/>
    </source>
</evidence>
<dbReference type="EMBL" id="CP097509">
    <property type="protein sequence ID" value="URE21972.1"/>
    <property type="molecule type" value="Genomic_DNA"/>
</dbReference>
<organism evidence="2 3">
    <name type="scientific">Musa troglodytarum</name>
    <name type="common">fe'i banana</name>
    <dbReference type="NCBI Taxonomy" id="320322"/>
    <lineage>
        <taxon>Eukaryota</taxon>
        <taxon>Viridiplantae</taxon>
        <taxon>Streptophyta</taxon>
        <taxon>Embryophyta</taxon>
        <taxon>Tracheophyta</taxon>
        <taxon>Spermatophyta</taxon>
        <taxon>Magnoliopsida</taxon>
        <taxon>Liliopsida</taxon>
        <taxon>Zingiberales</taxon>
        <taxon>Musaceae</taxon>
        <taxon>Musa</taxon>
    </lineage>
</organism>
<proteinExistence type="predicted"/>
<accession>A0A9E7H1M6</accession>
<dbReference type="Proteomes" id="UP001055439">
    <property type="component" value="Chromosome 7"/>
</dbReference>
<feature type="region of interest" description="Disordered" evidence="1">
    <location>
        <begin position="1"/>
        <end position="41"/>
    </location>
</feature>
<name>A0A9E7H1M6_9LILI</name>
<protein>
    <submittedName>
        <fullName evidence="2">Uncharacterized protein</fullName>
    </submittedName>
</protein>
<evidence type="ECO:0000256" key="1">
    <source>
        <dbReference type="SAM" id="MobiDB-lite"/>
    </source>
</evidence>
<sequence>MRMSKTADFSGIWGPRGAQGHFGGTEHSMTKATELGEDAVRPHSRVRRNGEAGIFCGPAPEISAGSKLGAFLGSGPLAAVELLLALLL</sequence>
<gene>
    <name evidence="2" type="ORF">MUK42_11077</name>
</gene>